<protein>
    <recommendedName>
        <fullName evidence="6">SDR family NAD(P)-dependent oxidoreductase</fullName>
    </recommendedName>
</protein>
<organism evidence="4 5">
    <name type="scientific">Mycolicibacterium brumae</name>
    <dbReference type="NCBI Taxonomy" id="85968"/>
    <lineage>
        <taxon>Bacteria</taxon>
        <taxon>Bacillati</taxon>
        <taxon>Actinomycetota</taxon>
        <taxon>Actinomycetes</taxon>
        <taxon>Mycobacteriales</taxon>
        <taxon>Mycobacteriaceae</taxon>
        <taxon>Mycolicibacterium</taxon>
    </lineage>
</organism>
<evidence type="ECO:0000313" key="5">
    <source>
        <dbReference type="Proteomes" id="UP000230551"/>
    </source>
</evidence>
<dbReference type="InterPro" id="IPR036291">
    <property type="entry name" value="NAD(P)-bd_dom_sf"/>
</dbReference>
<keyword evidence="5" id="KW-1185">Reference proteome</keyword>
<proteinExistence type="inferred from homology"/>
<dbReference type="Pfam" id="PF00106">
    <property type="entry name" value="adh_short"/>
    <property type="match status" value="1"/>
</dbReference>
<dbReference type="PANTHER" id="PTHR44196:SF1">
    <property type="entry name" value="DEHYDROGENASE_REDUCTASE SDR FAMILY MEMBER 7B"/>
    <property type="match status" value="1"/>
</dbReference>
<dbReference type="OrthoDB" id="151996at2"/>
<evidence type="ECO:0000256" key="3">
    <source>
        <dbReference type="SAM" id="MobiDB-lite"/>
    </source>
</evidence>
<dbReference type="EMBL" id="PDCN02000028">
    <property type="protein sequence ID" value="PIB73538.1"/>
    <property type="molecule type" value="Genomic_DNA"/>
</dbReference>
<sequence>MFRCSQSPFRRVCIALNRSNVHFVDVRGCKILITGASSGIGRALAIELAERGATLAIAARGADRLAEVADRTGATVHPVDLSIRGEAARLAAEVGPVDILINNAGRRTRRSGRDHRGQRRGPRRI</sequence>
<dbReference type="AlphaFoldDB" id="A0A2G5P596"/>
<dbReference type="InterPro" id="IPR002347">
    <property type="entry name" value="SDR_fam"/>
</dbReference>
<dbReference type="GO" id="GO:0016020">
    <property type="term" value="C:membrane"/>
    <property type="evidence" value="ECO:0007669"/>
    <property type="project" value="TreeGrafter"/>
</dbReference>
<dbReference type="Proteomes" id="UP000230551">
    <property type="component" value="Unassembled WGS sequence"/>
</dbReference>
<evidence type="ECO:0000313" key="4">
    <source>
        <dbReference type="EMBL" id="PIB73538.1"/>
    </source>
</evidence>
<dbReference type="STRING" id="85968.GCA_900073015_02201"/>
<dbReference type="PANTHER" id="PTHR44196">
    <property type="entry name" value="DEHYDROGENASE/REDUCTASE SDR FAMILY MEMBER 7B"/>
    <property type="match status" value="1"/>
</dbReference>
<dbReference type="Gene3D" id="3.40.50.720">
    <property type="entry name" value="NAD(P)-binding Rossmann-like Domain"/>
    <property type="match status" value="1"/>
</dbReference>
<comment type="similarity">
    <text evidence="1">Belongs to the short-chain dehydrogenases/reductases (SDR) family.</text>
</comment>
<evidence type="ECO:0000256" key="1">
    <source>
        <dbReference type="ARBA" id="ARBA00006484"/>
    </source>
</evidence>
<gene>
    <name evidence="4" type="ORF">CQY22_016530</name>
</gene>
<name>A0A2G5P596_9MYCO</name>
<evidence type="ECO:0008006" key="6">
    <source>
        <dbReference type="Google" id="ProtNLM"/>
    </source>
</evidence>
<reference evidence="4 5" key="1">
    <citation type="journal article" date="2017" name="Infect. Genet. Evol.">
        <title>The new phylogeny of the genus Mycobacterium: The old and the news.</title>
        <authorList>
            <person name="Tortoli E."/>
            <person name="Fedrizzi T."/>
            <person name="Meehan C.J."/>
            <person name="Trovato A."/>
            <person name="Grottola A."/>
            <person name="Giacobazzi E."/>
            <person name="Serpini G.F."/>
            <person name="Tagliazucchi S."/>
            <person name="Fabio A."/>
            <person name="Bettua C."/>
            <person name="Bertorelli R."/>
            <person name="Frascaro F."/>
            <person name="De Sanctis V."/>
            <person name="Pecorari M."/>
            <person name="Jousson O."/>
            <person name="Segata N."/>
            <person name="Cirillo D.M."/>
        </authorList>
    </citation>
    <scope>NUCLEOTIDE SEQUENCE [LARGE SCALE GENOMIC DNA]</scope>
    <source>
        <strain evidence="4 5">CIP1034565</strain>
    </source>
</reference>
<comment type="caution">
    <text evidence="4">The sequence shown here is derived from an EMBL/GenBank/DDBJ whole genome shotgun (WGS) entry which is preliminary data.</text>
</comment>
<accession>A0A2G5P596</accession>
<dbReference type="SUPFAM" id="SSF51735">
    <property type="entry name" value="NAD(P)-binding Rossmann-fold domains"/>
    <property type="match status" value="1"/>
</dbReference>
<keyword evidence="2" id="KW-0560">Oxidoreductase</keyword>
<dbReference type="PRINTS" id="PR00081">
    <property type="entry name" value="GDHRDH"/>
</dbReference>
<feature type="compositionally biased region" description="Basic residues" evidence="3">
    <location>
        <begin position="106"/>
        <end position="125"/>
    </location>
</feature>
<evidence type="ECO:0000256" key="2">
    <source>
        <dbReference type="ARBA" id="ARBA00023002"/>
    </source>
</evidence>
<feature type="region of interest" description="Disordered" evidence="3">
    <location>
        <begin position="105"/>
        <end position="125"/>
    </location>
</feature>
<dbReference type="GO" id="GO:0016491">
    <property type="term" value="F:oxidoreductase activity"/>
    <property type="evidence" value="ECO:0007669"/>
    <property type="project" value="UniProtKB-KW"/>
</dbReference>